<dbReference type="GeneID" id="54303249"/>
<dbReference type="Pfam" id="PF12937">
    <property type="entry name" value="F-box-like"/>
    <property type="match status" value="1"/>
</dbReference>
<dbReference type="InterPro" id="IPR001810">
    <property type="entry name" value="F-box_dom"/>
</dbReference>
<feature type="domain" description="F-box" evidence="2">
    <location>
        <begin position="2"/>
        <end position="49"/>
    </location>
</feature>
<evidence type="ECO:0000256" key="1">
    <source>
        <dbReference type="SAM" id="MobiDB-lite"/>
    </source>
</evidence>
<dbReference type="RefSeq" id="XP_033396238.1">
    <property type="nucleotide sequence ID" value="XM_033545741.1"/>
</dbReference>
<protein>
    <recommendedName>
        <fullName evidence="2">F-box domain-containing protein</fullName>
    </recommendedName>
</protein>
<evidence type="ECO:0000313" key="3">
    <source>
        <dbReference type="EMBL" id="KAF2140525.1"/>
    </source>
</evidence>
<dbReference type="CDD" id="cd09917">
    <property type="entry name" value="F-box_SF"/>
    <property type="match status" value="1"/>
</dbReference>
<name>A0A6A6BBB0_9PEZI</name>
<feature type="compositionally biased region" description="Low complexity" evidence="1">
    <location>
        <begin position="499"/>
        <end position="508"/>
    </location>
</feature>
<evidence type="ECO:0000313" key="4">
    <source>
        <dbReference type="Proteomes" id="UP000799438"/>
    </source>
</evidence>
<feature type="region of interest" description="Disordered" evidence="1">
    <location>
        <begin position="620"/>
        <end position="641"/>
    </location>
</feature>
<accession>A0A6A6BBB0</accession>
<sequence length="641" mass="71470">MSLTLDRLPFDVLFAIASYVSLEDVIHLGLVCRQLRQLFLYENTLCRRTIENHARFTQEAQRAAQGQLSYREALRSVYSRRKAFASAKPNSACVIGYGSSFIYRQGVVCYMSQGLMLVRSLHGSTTHKAIDISSVRATLFGPGSPQADFQPEVSLLHYSDDFVSMHYDYTDYLDHSFLIVIDLLRWNPATAQGLIKRQLSSANKLFVRNTSAYLYYGTHTGTGTHGHHEWKIRGMRLREDHYMPPNIPALQLDEFVGSDVGSTVAFEIHNGFFYAVSNQTSFDVEEVDWTSFYHCIRFPLNNPVKEACEIKKDVYRRQHKEGPINDSWTDLSLQVDEATNSLRIIEARREWLDGGSKQLRTFYTHESVPLLPLLPLDDPLARTIGSGNNPHYAPERPRLYRHTHPEHSHSDNTRIFPEFILSKTKFKAYNHSCGAFLDLVEDANCCSGAGLGTPCLRLRIGSRRPEPVEPVPIEEKRKAKGKATTGCSSSSPENFMLHNPSNASPLPSASLDPRDRFMYSPIRLWPPPCAAPQLKAPDCASLLHRILNAPLPATTTSSKASAYAPPAATEIPRYGDGEGPICLVSFDAGINAEKLAGRMDRNGAEDMVFSGIMGQSPMRKDSAVSGCGESPPDGPVLVWKG</sequence>
<dbReference type="Gene3D" id="1.20.1280.50">
    <property type="match status" value="1"/>
</dbReference>
<organism evidence="3 4">
    <name type="scientific">Aplosporella prunicola CBS 121167</name>
    <dbReference type="NCBI Taxonomy" id="1176127"/>
    <lineage>
        <taxon>Eukaryota</taxon>
        <taxon>Fungi</taxon>
        <taxon>Dikarya</taxon>
        <taxon>Ascomycota</taxon>
        <taxon>Pezizomycotina</taxon>
        <taxon>Dothideomycetes</taxon>
        <taxon>Dothideomycetes incertae sedis</taxon>
        <taxon>Botryosphaeriales</taxon>
        <taxon>Aplosporellaceae</taxon>
        <taxon>Aplosporella</taxon>
    </lineage>
</organism>
<dbReference type="AlphaFoldDB" id="A0A6A6BBB0"/>
<evidence type="ECO:0000259" key="2">
    <source>
        <dbReference type="PROSITE" id="PS50181"/>
    </source>
</evidence>
<dbReference type="PROSITE" id="PS50181">
    <property type="entry name" value="FBOX"/>
    <property type="match status" value="1"/>
</dbReference>
<dbReference type="OrthoDB" id="5359231at2759"/>
<proteinExistence type="predicted"/>
<feature type="region of interest" description="Disordered" evidence="1">
    <location>
        <begin position="476"/>
        <end position="508"/>
    </location>
</feature>
<keyword evidence="4" id="KW-1185">Reference proteome</keyword>
<dbReference type="InterPro" id="IPR036047">
    <property type="entry name" value="F-box-like_dom_sf"/>
</dbReference>
<dbReference type="EMBL" id="ML995489">
    <property type="protein sequence ID" value="KAF2140525.1"/>
    <property type="molecule type" value="Genomic_DNA"/>
</dbReference>
<reference evidence="3" key="1">
    <citation type="journal article" date="2020" name="Stud. Mycol.">
        <title>101 Dothideomycetes genomes: a test case for predicting lifestyles and emergence of pathogens.</title>
        <authorList>
            <person name="Haridas S."/>
            <person name="Albert R."/>
            <person name="Binder M."/>
            <person name="Bloem J."/>
            <person name="Labutti K."/>
            <person name="Salamov A."/>
            <person name="Andreopoulos B."/>
            <person name="Baker S."/>
            <person name="Barry K."/>
            <person name="Bills G."/>
            <person name="Bluhm B."/>
            <person name="Cannon C."/>
            <person name="Castanera R."/>
            <person name="Culley D."/>
            <person name="Daum C."/>
            <person name="Ezra D."/>
            <person name="Gonzalez J."/>
            <person name="Henrissat B."/>
            <person name="Kuo A."/>
            <person name="Liang C."/>
            <person name="Lipzen A."/>
            <person name="Lutzoni F."/>
            <person name="Magnuson J."/>
            <person name="Mondo S."/>
            <person name="Nolan M."/>
            <person name="Ohm R."/>
            <person name="Pangilinan J."/>
            <person name="Park H.-J."/>
            <person name="Ramirez L."/>
            <person name="Alfaro M."/>
            <person name="Sun H."/>
            <person name="Tritt A."/>
            <person name="Yoshinaga Y."/>
            <person name="Zwiers L.-H."/>
            <person name="Turgeon B."/>
            <person name="Goodwin S."/>
            <person name="Spatafora J."/>
            <person name="Crous P."/>
            <person name="Grigoriev I."/>
        </authorList>
    </citation>
    <scope>NUCLEOTIDE SEQUENCE</scope>
    <source>
        <strain evidence="3">CBS 121167</strain>
    </source>
</reference>
<dbReference type="SUPFAM" id="SSF81383">
    <property type="entry name" value="F-box domain"/>
    <property type="match status" value="1"/>
</dbReference>
<dbReference type="SMART" id="SM00256">
    <property type="entry name" value="FBOX"/>
    <property type="match status" value="1"/>
</dbReference>
<dbReference type="Proteomes" id="UP000799438">
    <property type="component" value="Unassembled WGS sequence"/>
</dbReference>
<gene>
    <name evidence="3" type="ORF">K452DRAFT_351784</name>
</gene>